<comment type="catalytic activity">
    <reaction evidence="1">
        <text>S-ubiquitinyl-[E2 ubiquitin-conjugating enzyme]-L-cysteine + [acceptor protein]-L-lysine = [E2 ubiquitin-conjugating enzyme]-L-cysteine + N(6)-ubiquitinyl-[acceptor protein]-L-lysine.</text>
        <dbReference type="EC" id="2.3.2.27"/>
    </reaction>
</comment>
<dbReference type="EMBL" id="BPVZ01000045">
    <property type="protein sequence ID" value="GKV16427.1"/>
    <property type="molecule type" value="Genomic_DNA"/>
</dbReference>
<keyword evidence="4" id="KW-0479">Metal-binding</keyword>
<keyword evidence="6" id="KW-0833">Ubl conjugation pathway</keyword>
<dbReference type="InterPro" id="IPR013083">
    <property type="entry name" value="Znf_RING/FYVE/PHD"/>
</dbReference>
<protein>
    <recommendedName>
        <fullName evidence="2">RING-type E3 ubiquitin transferase</fullName>
        <ecNumber evidence="2">2.3.2.27</ecNumber>
    </recommendedName>
</protein>
<evidence type="ECO:0000256" key="2">
    <source>
        <dbReference type="ARBA" id="ARBA00012483"/>
    </source>
</evidence>
<keyword evidence="7" id="KW-0862">Zinc</keyword>
<dbReference type="GO" id="GO:0005634">
    <property type="term" value="C:nucleus"/>
    <property type="evidence" value="ECO:0007669"/>
    <property type="project" value="TreeGrafter"/>
</dbReference>
<organism evidence="10 11">
    <name type="scientific">Rubroshorea leprosula</name>
    <dbReference type="NCBI Taxonomy" id="152421"/>
    <lineage>
        <taxon>Eukaryota</taxon>
        <taxon>Viridiplantae</taxon>
        <taxon>Streptophyta</taxon>
        <taxon>Embryophyta</taxon>
        <taxon>Tracheophyta</taxon>
        <taxon>Spermatophyta</taxon>
        <taxon>Magnoliopsida</taxon>
        <taxon>eudicotyledons</taxon>
        <taxon>Gunneridae</taxon>
        <taxon>Pentapetalae</taxon>
        <taxon>rosids</taxon>
        <taxon>malvids</taxon>
        <taxon>Malvales</taxon>
        <taxon>Dipterocarpaceae</taxon>
        <taxon>Rubroshorea</taxon>
    </lineage>
</organism>
<evidence type="ECO:0000313" key="10">
    <source>
        <dbReference type="EMBL" id="GKV16427.1"/>
    </source>
</evidence>
<dbReference type="GO" id="GO:0061630">
    <property type="term" value="F:ubiquitin protein ligase activity"/>
    <property type="evidence" value="ECO:0007669"/>
    <property type="project" value="UniProtKB-EC"/>
</dbReference>
<dbReference type="PANTHER" id="PTHR22937">
    <property type="entry name" value="E3 UBIQUITIN-PROTEIN LIGASE RNF165"/>
    <property type="match status" value="1"/>
</dbReference>
<evidence type="ECO:0000256" key="7">
    <source>
        <dbReference type="ARBA" id="ARBA00022833"/>
    </source>
</evidence>
<evidence type="ECO:0000256" key="5">
    <source>
        <dbReference type="ARBA" id="ARBA00022771"/>
    </source>
</evidence>
<evidence type="ECO:0000259" key="9">
    <source>
        <dbReference type="PROSITE" id="PS50089"/>
    </source>
</evidence>
<keyword evidence="3" id="KW-0808">Transferase</keyword>
<dbReference type="InterPro" id="IPR001841">
    <property type="entry name" value="Znf_RING"/>
</dbReference>
<evidence type="ECO:0000256" key="8">
    <source>
        <dbReference type="PROSITE-ProRule" id="PRU00175"/>
    </source>
</evidence>
<dbReference type="GO" id="GO:0008270">
    <property type="term" value="F:zinc ion binding"/>
    <property type="evidence" value="ECO:0007669"/>
    <property type="project" value="UniProtKB-KW"/>
</dbReference>
<name>A0AAV5JXX0_9ROSI</name>
<evidence type="ECO:0000256" key="4">
    <source>
        <dbReference type="ARBA" id="ARBA00022723"/>
    </source>
</evidence>
<evidence type="ECO:0000256" key="6">
    <source>
        <dbReference type="ARBA" id="ARBA00022786"/>
    </source>
</evidence>
<evidence type="ECO:0000313" key="11">
    <source>
        <dbReference type="Proteomes" id="UP001054252"/>
    </source>
</evidence>
<dbReference type="AlphaFoldDB" id="A0AAV5JXX0"/>
<keyword evidence="5 8" id="KW-0863">Zinc-finger</keyword>
<dbReference type="PANTHER" id="PTHR22937:SF222">
    <property type="entry name" value="RING-TYPE E3 UBIQUITIN TRANSFERASE"/>
    <property type="match status" value="1"/>
</dbReference>
<dbReference type="Proteomes" id="UP001054252">
    <property type="component" value="Unassembled WGS sequence"/>
</dbReference>
<evidence type="ECO:0000256" key="1">
    <source>
        <dbReference type="ARBA" id="ARBA00000900"/>
    </source>
</evidence>
<proteinExistence type="predicted"/>
<accession>A0AAV5JXX0</accession>
<dbReference type="SMART" id="SM00184">
    <property type="entry name" value="RING"/>
    <property type="match status" value="1"/>
</dbReference>
<keyword evidence="11" id="KW-1185">Reference proteome</keyword>
<dbReference type="Gene3D" id="3.30.40.10">
    <property type="entry name" value="Zinc/RING finger domain, C3HC4 (zinc finger)"/>
    <property type="match status" value="1"/>
</dbReference>
<dbReference type="EC" id="2.3.2.27" evidence="2"/>
<gene>
    <name evidence="10" type="ORF">SLEP1_g27069</name>
</gene>
<dbReference type="SUPFAM" id="SSF57850">
    <property type="entry name" value="RING/U-box"/>
    <property type="match status" value="1"/>
</dbReference>
<evidence type="ECO:0000256" key="3">
    <source>
        <dbReference type="ARBA" id="ARBA00022679"/>
    </source>
</evidence>
<reference evidence="10 11" key="1">
    <citation type="journal article" date="2021" name="Commun. Biol.">
        <title>The genome of Shorea leprosula (Dipterocarpaceae) highlights the ecological relevance of drought in aseasonal tropical rainforests.</title>
        <authorList>
            <person name="Ng K.K.S."/>
            <person name="Kobayashi M.J."/>
            <person name="Fawcett J.A."/>
            <person name="Hatakeyama M."/>
            <person name="Paape T."/>
            <person name="Ng C.H."/>
            <person name="Ang C.C."/>
            <person name="Tnah L.H."/>
            <person name="Lee C.T."/>
            <person name="Nishiyama T."/>
            <person name="Sese J."/>
            <person name="O'Brien M.J."/>
            <person name="Copetti D."/>
            <person name="Mohd Noor M.I."/>
            <person name="Ong R.C."/>
            <person name="Putra M."/>
            <person name="Sireger I.Z."/>
            <person name="Indrioko S."/>
            <person name="Kosugi Y."/>
            <person name="Izuno A."/>
            <person name="Isagi Y."/>
            <person name="Lee S.L."/>
            <person name="Shimizu K.K."/>
        </authorList>
    </citation>
    <scope>NUCLEOTIDE SEQUENCE [LARGE SCALE GENOMIC DNA]</scope>
    <source>
        <strain evidence="10">214</strain>
    </source>
</reference>
<dbReference type="InterPro" id="IPR045191">
    <property type="entry name" value="MBR1/2-like"/>
</dbReference>
<feature type="domain" description="RING-type" evidence="9">
    <location>
        <begin position="221"/>
        <end position="262"/>
    </location>
</feature>
<comment type="caution">
    <text evidence="10">The sequence shown here is derived from an EMBL/GenBank/DDBJ whole genome shotgun (WGS) entry which is preliminary data.</text>
</comment>
<sequence length="268" mass="30198">MTDGGASSWGQVQAPSYMRVHRSSTTFINSSLPNPRHHNCYQPLPPIQGVRGNNINVRPQATAVSYRLPPSYAPQNNPMNPSQESLEMGSRHVRPMPPGGLRIYRSHRGGVVPGIFQRHRNLPYLRVLPPDNSQEFYEDVDNFIDHHRDMRLDVEDMSYELSQGTSMSFTVHCIDSFEFCQPLYGNLLNDRRNCLHLGSGLAMLTLGCQKAAPVDLEADSCIVCQEEYKNQEKIGTLDCGHEYHADCLKKWLLVKNVCPICKTEALAT</sequence>
<dbReference type="Pfam" id="PF13639">
    <property type="entry name" value="zf-RING_2"/>
    <property type="match status" value="1"/>
</dbReference>
<dbReference type="PROSITE" id="PS50089">
    <property type="entry name" value="ZF_RING_2"/>
    <property type="match status" value="1"/>
</dbReference>